<protein>
    <submittedName>
        <fullName evidence="2">Uncharacterized protein</fullName>
    </submittedName>
</protein>
<proteinExistence type="predicted"/>
<accession>A0ABD2YV23</accession>
<keyword evidence="3" id="KW-1185">Reference proteome</keyword>
<name>A0ABD2YV23_9GENT</name>
<sequence>MTSKHTQVSSKIVGKSSSTAKSDDASSIGPWTSNKFMLVATMAGSSGDDRTRTRTVITLGSLYAFDANSSTGPLQSLLQKNKGS</sequence>
<dbReference type="Proteomes" id="UP001630127">
    <property type="component" value="Unassembled WGS sequence"/>
</dbReference>
<feature type="compositionally biased region" description="Polar residues" evidence="1">
    <location>
        <begin position="1"/>
        <end position="10"/>
    </location>
</feature>
<evidence type="ECO:0000313" key="3">
    <source>
        <dbReference type="Proteomes" id="UP001630127"/>
    </source>
</evidence>
<reference evidence="2 3" key="1">
    <citation type="submission" date="2024-11" db="EMBL/GenBank/DDBJ databases">
        <title>A near-complete genome assembly of Cinchona calisaya.</title>
        <authorList>
            <person name="Lian D.C."/>
            <person name="Zhao X.W."/>
            <person name="Wei L."/>
        </authorList>
    </citation>
    <scope>NUCLEOTIDE SEQUENCE [LARGE SCALE GENOMIC DNA]</scope>
    <source>
        <tissue evidence="2">Nenye</tissue>
    </source>
</reference>
<feature type="region of interest" description="Disordered" evidence="1">
    <location>
        <begin position="1"/>
        <end position="31"/>
    </location>
</feature>
<comment type="caution">
    <text evidence="2">The sequence shown here is derived from an EMBL/GenBank/DDBJ whole genome shotgun (WGS) entry which is preliminary data.</text>
</comment>
<dbReference type="EMBL" id="JBJUIK010000012">
    <property type="protein sequence ID" value="KAL3509985.1"/>
    <property type="molecule type" value="Genomic_DNA"/>
</dbReference>
<evidence type="ECO:0000256" key="1">
    <source>
        <dbReference type="SAM" id="MobiDB-lite"/>
    </source>
</evidence>
<dbReference type="AlphaFoldDB" id="A0ABD2YV23"/>
<organism evidence="2 3">
    <name type="scientific">Cinchona calisaya</name>
    <dbReference type="NCBI Taxonomy" id="153742"/>
    <lineage>
        <taxon>Eukaryota</taxon>
        <taxon>Viridiplantae</taxon>
        <taxon>Streptophyta</taxon>
        <taxon>Embryophyta</taxon>
        <taxon>Tracheophyta</taxon>
        <taxon>Spermatophyta</taxon>
        <taxon>Magnoliopsida</taxon>
        <taxon>eudicotyledons</taxon>
        <taxon>Gunneridae</taxon>
        <taxon>Pentapetalae</taxon>
        <taxon>asterids</taxon>
        <taxon>lamiids</taxon>
        <taxon>Gentianales</taxon>
        <taxon>Rubiaceae</taxon>
        <taxon>Cinchonoideae</taxon>
        <taxon>Cinchoneae</taxon>
        <taxon>Cinchona</taxon>
    </lineage>
</organism>
<evidence type="ECO:0000313" key="2">
    <source>
        <dbReference type="EMBL" id="KAL3509985.1"/>
    </source>
</evidence>
<gene>
    <name evidence="2" type="ORF">ACH5RR_029386</name>
</gene>